<proteinExistence type="predicted"/>
<protein>
    <submittedName>
        <fullName evidence="1">Uncharacterized protein</fullName>
    </submittedName>
</protein>
<dbReference type="Proteomes" id="UP001060085">
    <property type="component" value="Linkage Group LG05"/>
</dbReference>
<reference evidence="2" key="1">
    <citation type="journal article" date="2023" name="Nat. Plants">
        <title>Single-cell RNA sequencing provides a high-resolution roadmap for understanding the multicellular compartmentation of specialized metabolism.</title>
        <authorList>
            <person name="Sun S."/>
            <person name="Shen X."/>
            <person name="Li Y."/>
            <person name="Li Y."/>
            <person name="Wang S."/>
            <person name="Li R."/>
            <person name="Zhang H."/>
            <person name="Shen G."/>
            <person name="Guo B."/>
            <person name="Wei J."/>
            <person name="Xu J."/>
            <person name="St-Pierre B."/>
            <person name="Chen S."/>
            <person name="Sun C."/>
        </authorList>
    </citation>
    <scope>NUCLEOTIDE SEQUENCE [LARGE SCALE GENOMIC DNA]</scope>
</reference>
<comment type="caution">
    <text evidence="1">The sequence shown here is derived from an EMBL/GenBank/DDBJ whole genome shotgun (WGS) entry which is preliminary data.</text>
</comment>
<evidence type="ECO:0000313" key="2">
    <source>
        <dbReference type="Proteomes" id="UP001060085"/>
    </source>
</evidence>
<organism evidence="1 2">
    <name type="scientific">Catharanthus roseus</name>
    <name type="common">Madagascar periwinkle</name>
    <name type="synonym">Vinca rosea</name>
    <dbReference type="NCBI Taxonomy" id="4058"/>
    <lineage>
        <taxon>Eukaryota</taxon>
        <taxon>Viridiplantae</taxon>
        <taxon>Streptophyta</taxon>
        <taxon>Embryophyta</taxon>
        <taxon>Tracheophyta</taxon>
        <taxon>Spermatophyta</taxon>
        <taxon>Magnoliopsida</taxon>
        <taxon>eudicotyledons</taxon>
        <taxon>Gunneridae</taxon>
        <taxon>Pentapetalae</taxon>
        <taxon>asterids</taxon>
        <taxon>lamiids</taxon>
        <taxon>Gentianales</taxon>
        <taxon>Apocynaceae</taxon>
        <taxon>Rauvolfioideae</taxon>
        <taxon>Vinceae</taxon>
        <taxon>Catharanthinae</taxon>
        <taxon>Catharanthus</taxon>
    </lineage>
</organism>
<sequence>MILISITRGWKENDKSLIPGGVKKRLPSCSQCVQFARIVQGNELEVKIAESLKRSTLPPTRFFIKGGDLGKVLNLIYNQLKIHIRKMSGFSKITLPSSRKMVSKPQASTSKGDTILDADEHVLSLETVRALTT</sequence>
<gene>
    <name evidence="1" type="ORF">M9H77_23347</name>
</gene>
<name>A0ACC0AU01_CATRO</name>
<keyword evidence="2" id="KW-1185">Reference proteome</keyword>
<dbReference type="EMBL" id="CM044705">
    <property type="protein sequence ID" value="KAI5664024.1"/>
    <property type="molecule type" value="Genomic_DNA"/>
</dbReference>
<evidence type="ECO:0000313" key="1">
    <source>
        <dbReference type="EMBL" id="KAI5664024.1"/>
    </source>
</evidence>
<accession>A0ACC0AU01</accession>